<dbReference type="CDD" id="cd02891">
    <property type="entry name" value="A2M_like"/>
    <property type="match status" value="1"/>
</dbReference>
<dbReference type="InterPro" id="IPR011625">
    <property type="entry name" value="A2M_N_BRD"/>
</dbReference>
<sequence>MDVLRFLLSLPFKLIRLFGWVIVFCIRLLEKILSPFIGQIQWSTPIWVSFVARHLRNIEKGMVNHPKTVLGSIIFLLVASFGSYYGYHSYLNRPVPIDVAPIVVQKVDIKLTAPAPINYASDNPQSQRITLSFSRSAAPITLIDKEVTEGVTLTPAIEGNWHWQNGSTLVFTAKKPFAMGSKYQIELDEAQLLAPQFLLKLKKYEFKTSTFDYRLGNSEFYQDPQNPAQKHAIIKISFNAPVDIQSFEKRLSMKYGDNEKLKYVINYDNKKLTAWVHSEQLALKDISSKVFLKIAPGVASTVTANSTSKEKTYGVDVPSLYSLSVSNIESELVETENGKDARVLIVSLNDALNEKEIKNEVSAWLLPQHNLEIQNADLNQGEDDYYDWNLNDVSKTILAQSEKLTLELSDNEQENQATFAFKYNAPAYRYLLVKISSGITSVGGYQLKEDRYQIVSVPDYPQMLSFVSEGALLSMTGDKRITVSARNLPGLQLDIKRVIPNQLQHIVSFKDKYFTSTNFNRLNDEYFTEHFTYQTALNNENKGETQYKGIDLSRYLSADPNTKRGIFLLKLTSWDPNKASRTDDENEEYYEEDDDEEVSDARFVVVTDLGIIAKSSINGSRDVFVQSIYSGEPVSNAKVSVIAKNGTTLLSKITNADGHVAFPTLKDFRNEQTAVLFLVEKEGDISFLPTNAYYDRQLNLSRFDVYGDDTPKDPRTLDSFLFSDRGVYRPGETFNIGLITRTFDWKTAIDGVPLRVEIRDPRNTLMLNKSMTLNEFGFNELSYTTSENSPTGDWNIYLYLVGKNNEDASLLGSTSIVVKEFEPDLLKVALNLKPNRQQGWVKPSELKASIDVQNLFGTPAQDRRVVSKLTLRPIYPNFSRYSDYRFYENRRNHDSFETELEETTTNDEGIADIDLGLESYDDATYQLQLISEAFDAGSGRSVTAAARVMVSPHDYLVGVKADGTLDYINQNAQRNLNFIAIDPTLKQVTQEALTLERYEQKYLSVLTRQNSGVYKYQSKLKEVFINEVPFSIDEKGSHFLLETQTPGNFVLLVKNKAGNVLNRINYTVAGNANVTRSLDREAELQLTLNKDTYKAGEEIEIAINAPYIGSGIITIEKDKVYHWQWFTSSTTSSVQKIRVPDELQGNGYINVQFVRDINSDEIFMSPLSYGVIPFKVSRENYQANIELQSPEIIKPGETLPITVKTETPQQVAVFAVDEGILQVARYKLKDPLDYFFRKRSLEVESTQILDLILPEFSKMMSLTSAPGGDAGEGVDLYLNPFKRKKEEPVAYWSGITEVEGEAVFNYKVPEYFNGKIRIMAVSVTPNRIGNAQRYTTVRDDFVLSPHIPTTVAPNDEFDVTLGIANNLTDLNGVETKLDVMITPAPQLEVIGQKSYQLELGEKKETVVSFRLKAKSQLGNGAITFSVNTEGKVTQRTVALSIRPASAYRTQSSLGRMDGKEQSVTYIRQMYDEYANRDARVSYSPLVLSSALAQYLANYPYNCSEQITSQAIPLLFHQRNPEMKAIYSQGKIRSQLEQTMATLLTRQNGQGAIGTWRSTPSTDPFVTLYVVQFLLEAQEANYPVSDTLLRSSNEYLTKLAVNVGLNNQDELRMRAFAVYLLTRQGKVTTSEIAAIQTRMQKNYPKTWQSDLGALYLAASYKMLKMDKHADELLKPTWQELSKAYSKAWWSKNYLDPLVLDSTRLYLIVKHFPEKAADIPPQLLENMVLSFKEERYTTQSSAMSILALEYYTKQIQNITASAQPLTVSAKKGENPPIVISSMTNATAIGQFGAGINEVLFNNPTNNPAWYVVTQSGFDSEQPKEALSQGLEISRDYVNEKGESVNSATLGEKLYVHIKVRANAKQGVDNVVLVDLLPGGFEVVQQSMDDVDNPEVEWLSPTGSKGTRWSPEYSDIREDRVIIYGTASQQVQEFVYQIKATNSGVFTIPPAFAEAMYDREIQALAVGKGVMTVNKPTQNNGNVK</sequence>
<gene>
    <name evidence="5" type="ORF">GTH24_15840</name>
</gene>
<dbReference type="PANTHER" id="PTHR40094:SF1">
    <property type="entry name" value="UBIQUITIN DOMAIN-CONTAINING PROTEIN"/>
    <property type="match status" value="1"/>
</dbReference>
<dbReference type="InterPro" id="IPR002890">
    <property type="entry name" value="MG2"/>
</dbReference>
<dbReference type="InterPro" id="IPR001599">
    <property type="entry name" value="Macroglobln_a2"/>
</dbReference>
<dbReference type="Pfam" id="PF01835">
    <property type="entry name" value="MG2"/>
    <property type="match status" value="1"/>
</dbReference>
<reference evidence="5 6" key="1">
    <citation type="submission" date="2020-01" db="EMBL/GenBank/DDBJ databases">
        <title>The genomic epidemiology of tigecycline resistance gene tet(X) variants in a swine farm in China.</title>
        <authorList>
            <person name="Peng K."/>
            <person name="Li R."/>
        </authorList>
    </citation>
    <scope>NUCLEOTIDE SEQUENCE [LARGE SCALE GENOMIC DNA]</scope>
    <source>
        <strain evidence="5 6">ZN3</strain>
    </source>
</reference>
<keyword evidence="6" id="KW-1185">Reference proteome</keyword>
<dbReference type="SMART" id="SM01360">
    <property type="entry name" value="A2M"/>
    <property type="match status" value="1"/>
</dbReference>
<dbReference type="Pfam" id="PF00207">
    <property type="entry name" value="A2M"/>
    <property type="match status" value="1"/>
</dbReference>
<evidence type="ECO:0000313" key="6">
    <source>
        <dbReference type="Proteomes" id="UP000503287"/>
    </source>
</evidence>
<dbReference type="Gene3D" id="2.60.40.1930">
    <property type="match status" value="1"/>
</dbReference>
<dbReference type="PANTHER" id="PTHR40094">
    <property type="entry name" value="ALPHA-2-MACROGLOBULIN HOMOLOG"/>
    <property type="match status" value="1"/>
</dbReference>
<accession>A0A6G6SLJ3</accession>
<feature type="domain" description="Alpha-2-macroglobulin bait region" evidence="3">
    <location>
        <begin position="1084"/>
        <end position="1223"/>
    </location>
</feature>
<dbReference type="InterPro" id="IPR008930">
    <property type="entry name" value="Terpenoid_cyclase/PrenylTrfase"/>
</dbReference>
<dbReference type="InterPro" id="IPR051802">
    <property type="entry name" value="YfhM-like"/>
</dbReference>
<evidence type="ECO:0000313" key="5">
    <source>
        <dbReference type="EMBL" id="QIF95277.1"/>
    </source>
</evidence>
<organism evidence="5 6">
    <name type="scientific">Proteus vulgaris</name>
    <dbReference type="NCBI Taxonomy" id="585"/>
    <lineage>
        <taxon>Bacteria</taxon>
        <taxon>Pseudomonadati</taxon>
        <taxon>Pseudomonadota</taxon>
        <taxon>Gammaproteobacteria</taxon>
        <taxon>Enterobacterales</taxon>
        <taxon>Morganellaceae</taxon>
        <taxon>Proteus</taxon>
    </lineage>
</organism>
<dbReference type="SUPFAM" id="SSF48239">
    <property type="entry name" value="Terpenoid cyclases/Protein prenyltransferases"/>
    <property type="match status" value="1"/>
</dbReference>
<evidence type="ECO:0000256" key="2">
    <source>
        <dbReference type="ARBA" id="ARBA00022729"/>
    </source>
</evidence>
<dbReference type="SMART" id="SM01359">
    <property type="entry name" value="A2M_N_2"/>
    <property type="match status" value="1"/>
</dbReference>
<feature type="domain" description="Alpha-2-macroglobulin" evidence="4">
    <location>
        <begin position="1289"/>
        <end position="1379"/>
    </location>
</feature>
<dbReference type="EMBL" id="CP047344">
    <property type="protein sequence ID" value="QIF95277.1"/>
    <property type="molecule type" value="Genomic_DNA"/>
</dbReference>
<name>A0A6G6SLJ3_PROVU</name>
<dbReference type="Gene3D" id="1.50.10.20">
    <property type="match status" value="1"/>
</dbReference>
<evidence type="ECO:0000259" key="4">
    <source>
        <dbReference type="SMART" id="SM01360"/>
    </source>
</evidence>
<protein>
    <submittedName>
        <fullName evidence="5">Alpha-2-macroglobulin family protein</fullName>
    </submittedName>
</protein>
<comment type="similarity">
    <text evidence="1">Belongs to the protease inhibitor I39 (alpha-2-macroglobulin) family. Bacterial alpha-2-macroglobulin subfamily.</text>
</comment>
<evidence type="ECO:0000256" key="1">
    <source>
        <dbReference type="ARBA" id="ARBA00010556"/>
    </source>
</evidence>
<dbReference type="InterPro" id="IPR041203">
    <property type="entry name" value="Bact_A2M_MG5"/>
</dbReference>
<dbReference type="Pfam" id="PF17973">
    <property type="entry name" value="bMG10"/>
    <property type="match status" value="1"/>
</dbReference>
<dbReference type="Proteomes" id="UP000503287">
    <property type="component" value="Chromosome"/>
</dbReference>
<dbReference type="Pfam" id="PF17972">
    <property type="entry name" value="bMG5"/>
    <property type="match status" value="1"/>
</dbReference>
<dbReference type="GO" id="GO:0004866">
    <property type="term" value="F:endopeptidase inhibitor activity"/>
    <property type="evidence" value="ECO:0007669"/>
    <property type="project" value="InterPro"/>
</dbReference>
<proteinExistence type="inferred from homology"/>
<keyword evidence="2" id="KW-0732">Signal</keyword>
<dbReference type="Pfam" id="PF11974">
    <property type="entry name" value="bMG3"/>
    <property type="match status" value="1"/>
</dbReference>
<dbReference type="RefSeq" id="WP_164526688.1">
    <property type="nucleotide sequence ID" value="NZ_CP047344.1"/>
</dbReference>
<evidence type="ECO:0000259" key="3">
    <source>
        <dbReference type="SMART" id="SM01359"/>
    </source>
</evidence>
<dbReference type="InterPro" id="IPR021868">
    <property type="entry name" value="Alpha_2_Macroglob_MG3"/>
</dbReference>
<dbReference type="InterPro" id="IPR041246">
    <property type="entry name" value="Bact_MG10"/>
</dbReference>
<dbReference type="Pfam" id="PF07703">
    <property type="entry name" value="A2M_BRD"/>
    <property type="match status" value="1"/>
</dbReference>
<dbReference type="Gene3D" id="2.60.40.3710">
    <property type="match status" value="1"/>
</dbReference>